<dbReference type="EMBL" id="KI925460">
    <property type="protein sequence ID" value="ETW79514.1"/>
    <property type="molecule type" value="Genomic_DNA"/>
</dbReference>
<dbReference type="HOGENOM" id="CLU_1390408_0_0_1"/>
<dbReference type="AlphaFoldDB" id="W4K1B7"/>
<dbReference type="RefSeq" id="XP_009548096.1">
    <property type="nucleotide sequence ID" value="XM_009549801.1"/>
</dbReference>
<organism evidence="1 2">
    <name type="scientific">Heterobasidion irregulare (strain TC 32-1)</name>
    <dbReference type="NCBI Taxonomy" id="747525"/>
    <lineage>
        <taxon>Eukaryota</taxon>
        <taxon>Fungi</taxon>
        <taxon>Dikarya</taxon>
        <taxon>Basidiomycota</taxon>
        <taxon>Agaricomycotina</taxon>
        <taxon>Agaricomycetes</taxon>
        <taxon>Russulales</taxon>
        <taxon>Bondarzewiaceae</taxon>
        <taxon>Heterobasidion</taxon>
        <taxon>Heterobasidion annosum species complex</taxon>
    </lineage>
</organism>
<evidence type="ECO:0000313" key="1">
    <source>
        <dbReference type="EMBL" id="ETW79514.1"/>
    </source>
</evidence>
<accession>W4K1B7</accession>
<keyword evidence="2" id="KW-1185">Reference proteome</keyword>
<dbReference type="Proteomes" id="UP000030671">
    <property type="component" value="Unassembled WGS sequence"/>
</dbReference>
<name>W4K1B7_HETIT</name>
<proteinExistence type="predicted"/>
<reference evidence="1 2" key="1">
    <citation type="journal article" date="2012" name="New Phytol.">
        <title>Insight into trade-off between wood decay and parasitism from the genome of a fungal forest pathogen.</title>
        <authorList>
            <person name="Olson A."/>
            <person name="Aerts A."/>
            <person name="Asiegbu F."/>
            <person name="Belbahri L."/>
            <person name="Bouzid O."/>
            <person name="Broberg A."/>
            <person name="Canback B."/>
            <person name="Coutinho P.M."/>
            <person name="Cullen D."/>
            <person name="Dalman K."/>
            <person name="Deflorio G."/>
            <person name="van Diepen L.T."/>
            <person name="Dunand C."/>
            <person name="Duplessis S."/>
            <person name="Durling M."/>
            <person name="Gonthier P."/>
            <person name="Grimwood J."/>
            <person name="Fossdal C.G."/>
            <person name="Hansson D."/>
            <person name="Henrissat B."/>
            <person name="Hietala A."/>
            <person name="Himmelstrand K."/>
            <person name="Hoffmeister D."/>
            <person name="Hogberg N."/>
            <person name="James T.Y."/>
            <person name="Karlsson M."/>
            <person name="Kohler A."/>
            <person name="Kues U."/>
            <person name="Lee Y.H."/>
            <person name="Lin Y.C."/>
            <person name="Lind M."/>
            <person name="Lindquist E."/>
            <person name="Lombard V."/>
            <person name="Lucas S."/>
            <person name="Lunden K."/>
            <person name="Morin E."/>
            <person name="Murat C."/>
            <person name="Park J."/>
            <person name="Raffaello T."/>
            <person name="Rouze P."/>
            <person name="Salamov A."/>
            <person name="Schmutz J."/>
            <person name="Solheim H."/>
            <person name="Stahlberg J."/>
            <person name="Velez H."/>
            <person name="de Vries R.P."/>
            <person name="Wiebenga A."/>
            <person name="Woodward S."/>
            <person name="Yakovlev I."/>
            <person name="Garbelotto M."/>
            <person name="Martin F."/>
            <person name="Grigoriev I.V."/>
            <person name="Stenlid J."/>
        </authorList>
    </citation>
    <scope>NUCLEOTIDE SEQUENCE [LARGE SCALE GENOMIC DNA]</scope>
    <source>
        <strain evidence="1 2">TC 32-1</strain>
    </source>
</reference>
<dbReference type="KEGG" id="hir:HETIRDRAFT_117307"/>
<dbReference type="InParanoid" id="W4K1B7"/>
<gene>
    <name evidence="1" type="ORF">HETIRDRAFT_117307</name>
</gene>
<protein>
    <submittedName>
        <fullName evidence="1">Uncharacterized protein</fullName>
    </submittedName>
</protein>
<dbReference type="GeneID" id="20666547"/>
<sequence length="196" mass="22002">MSRRMARREVFLRLCAFTIEAPTDFEVEVTLNLQEMPQGCHGLQDRARQIPIAMVHESPRGRERAIFAIAGHVGLVDTATKQDHTEAKKKAKNILAETRKCKDTYSEPQWWRGNVPKEPRYQNAFADEFAGVGALETTTSHSKGLFPPSQKIVPTVKNGLSEATHVVQARVSSVDCTVIKVEQVIIKEPRPQIKTE</sequence>
<evidence type="ECO:0000313" key="2">
    <source>
        <dbReference type="Proteomes" id="UP000030671"/>
    </source>
</evidence>